<dbReference type="Pfam" id="PF00445">
    <property type="entry name" value="Ribonuclease_T2"/>
    <property type="match status" value="1"/>
</dbReference>
<dbReference type="FunFam" id="3.90.730.10:FF:000004">
    <property type="entry name" value="Ribonuclease T2-like"/>
    <property type="match status" value="1"/>
</dbReference>
<reference evidence="12" key="1">
    <citation type="submission" date="2016-12" db="EMBL/GenBank/DDBJ databases">
        <title>The genomes of Aspergillus section Nigri reveals drivers in fungal speciation.</title>
        <authorList>
            <consortium name="DOE Joint Genome Institute"/>
            <person name="Vesth T.C."/>
            <person name="Nybo J."/>
            <person name="Theobald S."/>
            <person name="Brandl J."/>
            <person name="Frisvad J.C."/>
            <person name="Nielsen K.F."/>
            <person name="Lyhne E.K."/>
            <person name="Kogle M.E."/>
            <person name="Kuo A."/>
            <person name="Riley R."/>
            <person name="Clum A."/>
            <person name="Nolan M."/>
            <person name="Lipzen A."/>
            <person name="Salamov A."/>
            <person name="Henrissat B."/>
            <person name="Wiebenga A."/>
            <person name="De vries R.P."/>
            <person name="Grigoriev I.V."/>
            <person name="Mortensen U.H."/>
            <person name="Andersen M.R."/>
            <person name="Baker S.E."/>
        </authorList>
    </citation>
    <scope>NUCLEOTIDE SEQUENCE</scope>
    <source>
        <strain evidence="12">IBT 28561</strain>
    </source>
</reference>
<evidence type="ECO:0000256" key="7">
    <source>
        <dbReference type="ARBA" id="ARBA00023180"/>
    </source>
</evidence>
<feature type="chain" id="PRO_5014151617" description="ribonuclease T2" evidence="11">
    <location>
        <begin position="24"/>
        <end position="256"/>
    </location>
</feature>
<dbReference type="OrthoDB" id="435754at2759"/>
<dbReference type="EMBL" id="MSFM01000001">
    <property type="protein sequence ID" value="PKY09237.1"/>
    <property type="molecule type" value="Genomic_DNA"/>
</dbReference>
<dbReference type="CDD" id="cd01061">
    <property type="entry name" value="RNase_T2_euk"/>
    <property type="match status" value="1"/>
</dbReference>
<dbReference type="GO" id="GO:0016787">
    <property type="term" value="F:hydrolase activity"/>
    <property type="evidence" value="ECO:0007669"/>
    <property type="project" value="UniProtKB-KW"/>
</dbReference>
<feature type="active site" evidence="9">
    <location>
        <position position="136"/>
    </location>
</feature>
<dbReference type="InterPro" id="IPR036430">
    <property type="entry name" value="RNase_T2-like_sf"/>
</dbReference>
<dbReference type="PROSITE" id="PS00530">
    <property type="entry name" value="RNASE_T2_1"/>
    <property type="match status" value="1"/>
</dbReference>
<keyword evidence="5" id="KW-0378">Hydrolase</keyword>
<dbReference type="InterPro" id="IPR033130">
    <property type="entry name" value="RNase_T2_His_AS_2"/>
</dbReference>
<dbReference type="GeneID" id="36544070"/>
<evidence type="ECO:0000256" key="8">
    <source>
        <dbReference type="ARBA" id="ARBA00023239"/>
    </source>
</evidence>
<evidence type="ECO:0000313" key="12">
    <source>
        <dbReference type="EMBL" id="PKY09237.1"/>
    </source>
</evidence>
<proteinExistence type="inferred from homology"/>
<keyword evidence="3" id="KW-0540">Nuclease</keyword>
<dbReference type="GO" id="GO:0006401">
    <property type="term" value="P:RNA catabolic process"/>
    <property type="evidence" value="ECO:0007669"/>
    <property type="project" value="TreeGrafter"/>
</dbReference>
<feature type="active site" evidence="9">
    <location>
        <position position="74"/>
    </location>
</feature>
<dbReference type="PANTHER" id="PTHR11240:SF22">
    <property type="entry name" value="RIBONUCLEASE T2"/>
    <property type="match status" value="1"/>
</dbReference>
<organism evidence="12 13">
    <name type="scientific">Aspergillus campestris (strain IBT 28561)</name>
    <dbReference type="NCBI Taxonomy" id="1392248"/>
    <lineage>
        <taxon>Eukaryota</taxon>
        <taxon>Fungi</taxon>
        <taxon>Dikarya</taxon>
        <taxon>Ascomycota</taxon>
        <taxon>Pezizomycotina</taxon>
        <taxon>Eurotiomycetes</taxon>
        <taxon>Eurotiomycetidae</taxon>
        <taxon>Eurotiales</taxon>
        <taxon>Aspergillaceae</taxon>
        <taxon>Aspergillus</taxon>
        <taxon>Aspergillus subgen. Circumdati</taxon>
    </lineage>
</organism>
<name>A0A2I1DH85_ASPC2</name>
<accession>A0A2I1DH85</accession>
<protein>
    <recommendedName>
        <fullName evidence="2">ribonuclease T2</fullName>
        <ecNumber evidence="2">4.6.1.19</ecNumber>
    </recommendedName>
</protein>
<dbReference type="GO" id="GO:0005576">
    <property type="term" value="C:extracellular region"/>
    <property type="evidence" value="ECO:0007669"/>
    <property type="project" value="TreeGrafter"/>
</dbReference>
<sequence>MTATVSKPMGIFALSTLVAGVLAGPQACEADTPLSCQGDAKASCCFNAPGGALLLTQFWDTDPVTGPKDSWTLHGLWPDNCDGTYESNCDSSREYSNITDILEGQERTELLADMNKYWKDYKGDDETFWSHEWDKHGTCVNTIEPDCYEKYTPQVEVGDYFQKAVDLFKKLDTYKALADAGIKPDESKTYKLSEIEAALAKLHGGKKPTVDCDSGALNQAWYFYNVQGNAIDGKYEPAEPLADSGCPKDGIKYLPK</sequence>
<feature type="signal peptide" evidence="11">
    <location>
        <begin position="1"/>
        <end position="23"/>
    </location>
</feature>
<evidence type="ECO:0000313" key="13">
    <source>
        <dbReference type="Proteomes" id="UP000234254"/>
    </source>
</evidence>
<dbReference type="InterPro" id="IPR018188">
    <property type="entry name" value="RNase_T2_His_AS_1"/>
</dbReference>
<evidence type="ECO:0000256" key="3">
    <source>
        <dbReference type="ARBA" id="ARBA00022722"/>
    </source>
</evidence>
<dbReference type="RefSeq" id="XP_024697831.1">
    <property type="nucleotide sequence ID" value="XM_024836546.1"/>
</dbReference>
<keyword evidence="7" id="KW-0325">Glycoprotein</keyword>
<evidence type="ECO:0000256" key="6">
    <source>
        <dbReference type="ARBA" id="ARBA00023157"/>
    </source>
</evidence>
<comment type="caution">
    <text evidence="12">The sequence shown here is derived from an EMBL/GenBank/DDBJ whole genome shotgun (WGS) entry which is preliminary data.</text>
</comment>
<keyword evidence="4" id="KW-0255">Endonuclease</keyword>
<evidence type="ECO:0000256" key="11">
    <source>
        <dbReference type="SAM" id="SignalP"/>
    </source>
</evidence>
<dbReference type="PROSITE" id="PS00531">
    <property type="entry name" value="RNASE_T2_2"/>
    <property type="match status" value="1"/>
</dbReference>
<dbReference type="Proteomes" id="UP000234254">
    <property type="component" value="Unassembled WGS sequence"/>
</dbReference>
<evidence type="ECO:0000256" key="1">
    <source>
        <dbReference type="ARBA" id="ARBA00007469"/>
    </source>
</evidence>
<dbReference type="GO" id="GO:0033897">
    <property type="term" value="F:ribonuclease T2 activity"/>
    <property type="evidence" value="ECO:0007669"/>
    <property type="project" value="UniProtKB-EC"/>
</dbReference>
<dbReference type="InterPro" id="IPR033697">
    <property type="entry name" value="Ribonuclease_T2_eukaryotic"/>
</dbReference>
<evidence type="ECO:0000256" key="10">
    <source>
        <dbReference type="RuleBase" id="RU004328"/>
    </source>
</evidence>
<evidence type="ECO:0000256" key="4">
    <source>
        <dbReference type="ARBA" id="ARBA00022759"/>
    </source>
</evidence>
<dbReference type="AlphaFoldDB" id="A0A2I1DH85"/>
<gene>
    <name evidence="12" type="ORF">P168DRAFT_287302</name>
</gene>
<dbReference type="GO" id="GO:0003723">
    <property type="term" value="F:RNA binding"/>
    <property type="evidence" value="ECO:0007669"/>
    <property type="project" value="InterPro"/>
</dbReference>
<comment type="similarity">
    <text evidence="1 10">Belongs to the RNase T2 family.</text>
</comment>
<dbReference type="PANTHER" id="PTHR11240">
    <property type="entry name" value="RIBONUCLEASE T2"/>
    <property type="match status" value="1"/>
</dbReference>
<dbReference type="EC" id="4.6.1.19" evidence="2"/>
<keyword evidence="11" id="KW-0732">Signal</keyword>
<evidence type="ECO:0000256" key="2">
    <source>
        <dbReference type="ARBA" id="ARBA00012571"/>
    </source>
</evidence>
<dbReference type="SUPFAM" id="SSF55895">
    <property type="entry name" value="Ribonuclease Rh-like"/>
    <property type="match status" value="1"/>
</dbReference>
<dbReference type="VEuPathDB" id="FungiDB:P168DRAFT_287302"/>
<keyword evidence="8" id="KW-0456">Lyase</keyword>
<evidence type="ECO:0000256" key="9">
    <source>
        <dbReference type="PIRSR" id="PIRSR633697-1"/>
    </source>
</evidence>
<dbReference type="InterPro" id="IPR001568">
    <property type="entry name" value="RNase_T2-like"/>
</dbReference>
<dbReference type="Gene3D" id="3.90.730.10">
    <property type="entry name" value="Ribonuclease T2-like"/>
    <property type="match status" value="1"/>
</dbReference>
<keyword evidence="6" id="KW-1015">Disulfide bond</keyword>
<evidence type="ECO:0000256" key="5">
    <source>
        <dbReference type="ARBA" id="ARBA00022801"/>
    </source>
</evidence>
<keyword evidence="13" id="KW-1185">Reference proteome</keyword>
<feature type="active site" evidence="9">
    <location>
        <position position="132"/>
    </location>
</feature>